<evidence type="ECO:0000256" key="1">
    <source>
        <dbReference type="ARBA" id="ARBA00023121"/>
    </source>
</evidence>
<dbReference type="InterPro" id="IPR003797">
    <property type="entry name" value="DegV"/>
</dbReference>
<dbReference type="PANTHER" id="PTHR33434">
    <property type="entry name" value="DEGV DOMAIN-CONTAINING PROTEIN DR_1986-RELATED"/>
    <property type="match status" value="1"/>
</dbReference>
<evidence type="ECO:0000313" key="2">
    <source>
        <dbReference type="EMBL" id="AFD25520.1"/>
    </source>
</evidence>
<dbReference type="InterPro" id="IPR043168">
    <property type="entry name" value="DegV_C"/>
</dbReference>
<proteinExistence type="predicted"/>
<dbReference type="NCBIfam" id="TIGR00762">
    <property type="entry name" value="DegV"/>
    <property type="match status" value="1"/>
</dbReference>
<name>H8GV03_DEIGI</name>
<dbReference type="InterPro" id="IPR050270">
    <property type="entry name" value="DegV_domain_contain"/>
</dbReference>
<protein>
    <submittedName>
        <fullName evidence="2">DegV family protein</fullName>
    </submittedName>
</protein>
<reference evidence="2 3" key="1">
    <citation type="journal article" date="2012" name="PLoS ONE">
        <title>Genome sequence and transcriptome analysis of the radioresistant bacterium Deinococcus gobiensis: insights into the extreme environmental adaptations.</title>
        <authorList>
            <person name="Yuan M."/>
            <person name="Chen M."/>
            <person name="Zhang W."/>
            <person name="Lu W."/>
            <person name="Wang J."/>
            <person name="Yang M."/>
            <person name="Zhao P."/>
            <person name="Tang R."/>
            <person name="Li X."/>
            <person name="Hao Y."/>
            <person name="Zhou Z."/>
            <person name="Zhan Y."/>
            <person name="Yu H."/>
            <person name="Teng C."/>
            <person name="Yan Y."/>
            <person name="Ping S."/>
            <person name="Wang Y."/>
            <person name="Lin M."/>
        </authorList>
    </citation>
    <scope>NUCLEOTIDE SEQUENCE [LARGE SCALE GENOMIC DNA]</scope>
    <source>
        <strain evidence="2 3">I-0</strain>
    </source>
</reference>
<dbReference type="eggNOG" id="COG1307">
    <property type="taxonomic scope" value="Bacteria"/>
</dbReference>
<dbReference type="PANTHER" id="PTHR33434:SF2">
    <property type="entry name" value="FATTY ACID-BINDING PROTEIN TM_1468"/>
    <property type="match status" value="1"/>
</dbReference>
<accession>H8GV03</accession>
<dbReference type="STRING" id="745776.DGo_CA1593"/>
<dbReference type="HOGENOM" id="CLU_048251_0_1_0"/>
<keyword evidence="1" id="KW-0446">Lipid-binding</keyword>
<dbReference type="GO" id="GO:0008289">
    <property type="term" value="F:lipid binding"/>
    <property type="evidence" value="ECO:0007669"/>
    <property type="project" value="UniProtKB-KW"/>
</dbReference>
<dbReference type="Gene3D" id="3.30.1180.10">
    <property type="match status" value="1"/>
</dbReference>
<evidence type="ECO:0000313" key="3">
    <source>
        <dbReference type="Proteomes" id="UP000007575"/>
    </source>
</evidence>
<dbReference type="PATRIC" id="fig|745776.4.peg.1637"/>
<dbReference type="SUPFAM" id="SSF82549">
    <property type="entry name" value="DAK1/DegV-like"/>
    <property type="match status" value="1"/>
</dbReference>
<keyword evidence="3" id="KW-1185">Reference proteome</keyword>
<dbReference type="AlphaFoldDB" id="H8GV03"/>
<dbReference type="Pfam" id="PF02645">
    <property type="entry name" value="DegV"/>
    <property type="match status" value="1"/>
</dbReference>
<dbReference type="Gene3D" id="3.40.50.10170">
    <property type="match status" value="1"/>
</dbReference>
<dbReference type="KEGG" id="dgo:DGo_CA1593"/>
<dbReference type="Proteomes" id="UP000007575">
    <property type="component" value="Chromosome"/>
</dbReference>
<gene>
    <name evidence="2" type="primary">degV</name>
    <name evidence="2" type="ordered locus">DGo_CA1593</name>
</gene>
<dbReference type="PROSITE" id="PS51482">
    <property type="entry name" value="DEGV"/>
    <property type="match status" value="1"/>
</dbReference>
<sequence>MHLSGALSQTVGQAREAAAGFGERVRVVDSGVASVALAEAALRARAALDAGADLDAAEAAVARARTHGLTQFTVPTLDYLRRGGRLGRVQRFVGNMLDLRPVLGFGEGRLRPLRRVRTDQALAEMLLSLEDRYGSAPLHLTVAHAGADPAALLELRAAALRSRLRVVGGRAQLIGGVIGAHVGPGLYGLGACPADL</sequence>
<organism evidence="2 3">
    <name type="scientific">Deinococcus gobiensis (strain DSM 21396 / JCM 16679 / CGMCC 1.7299 / I-0)</name>
    <dbReference type="NCBI Taxonomy" id="745776"/>
    <lineage>
        <taxon>Bacteria</taxon>
        <taxon>Thermotogati</taxon>
        <taxon>Deinococcota</taxon>
        <taxon>Deinococci</taxon>
        <taxon>Deinococcales</taxon>
        <taxon>Deinococcaceae</taxon>
        <taxon>Deinococcus</taxon>
    </lineage>
</organism>
<dbReference type="EMBL" id="CP002191">
    <property type="protein sequence ID" value="AFD25520.1"/>
    <property type="molecule type" value="Genomic_DNA"/>
</dbReference>